<reference evidence="2 3" key="1">
    <citation type="submission" date="2022-01" db="EMBL/GenBank/DDBJ databases">
        <title>A chromosomal length assembly of Cordylochernes scorpioides.</title>
        <authorList>
            <person name="Zeh D."/>
            <person name="Zeh J."/>
        </authorList>
    </citation>
    <scope>NUCLEOTIDE SEQUENCE [LARGE SCALE GENOMIC DNA]</scope>
    <source>
        <strain evidence="2">IN4F17</strain>
        <tissue evidence="2">Whole Body</tissue>
    </source>
</reference>
<evidence type="ECO:0000256" key="1">
    <source>
        <dbReference type="SAM" id="MobiDB-lite"/>
    </source>
</evidence>
<evidence type="ECO:0000313" key="2">
    <source>
        <dbReference type="EMBL" id="UYV74054.1"/>
    </source>
</evidence>
<proteinExistence type="predicted"/>
<protein>
    <submittedName>
        <fullName evidence="2">Uncharacterized protein</fullName>
    </submittedName>
</protein>
<keyword evidence="3" id="KW-1185">Reference proteome</keyword>
<evidence type="ECO:0000313" key="3">
    <source>
        <dbReference type="Proteomes" id="UP001235939"/>
    </source>
</evidence>
<dbReference type="Proteomes" id="UP001235939">
    <property type="component" value="Chromosome 11"/>
</dbReference>
<name>A0ABY6KYU4_9ARAC</name>
<feature type="compositionally biased region" description="Polar residues" evidence="1">
    <location>
        <begin position="34"/>
        <end position="47"/>
    </location>
</feature>
<sequence length="106" mass="11784">MEQESEEGSKEHMESDPDYESGENTTFPKIENTLGRTQEVTPSQEDTTPPPVVSDVLGSLAKKLHQLSAATGLSREVAISTKRPGLKDRKIKYHQDNVRPHTAQQI</sequence>
<dbReference type="EMBL" id="CP092873">
    <property type="protein sequence ID" value="UYV74054.1"/>
    <property type="molecule type" value="Genomic_DNA"/>
</dbReference>
<feature type="region of interest" description="Disordered" evidence="1">
    <location>
        <begin position="1"/>
        <end position="55"/>
    </location>
</feature>
<feature type="region of interest" description="Disordered" evidence="1">
    <location>
        <begin position="80"/>
        <end position="106"/>
    </location>
</feature>
<feature type="compositionally biased region" description="Basic and acidic residues" evidence="1">
    <location>
        <begin position="85"/>
        <end position="99"/>
    </location>
</feature>
<gene>
    <name evidence="2" type="ORF">LAZ67_11001987</name>
</gene>
<accession>A0ABY6KYU4</accession>
<organism evidence="2 3">
    <name type="scientific">Cordylochernes scorpioides</name>
    <dbReference type="NCBI Taxonomy" id="51811"/>
    <lineage>
        <taxon>Eukaryota</taxon>
        <taxon>Metazoa</taxon>
        <taxon>Ecdysozoa</taxon>
        <taxon>Arthropoda</taxon>
        <taxon>Chelicerata</taxon>
        <taxon>Arachnida</taxon>
        <taxon>Pseudoscorpiones</taxon>
        <taxon>Cheliferoidea</taxon>
        <taxon>Chernetidae</taxon>
        <taxon>Cordylochernes</taxon>
    </lineage>
</organism>